<proteinExistence type="inferred from homology"/>
<dbReference type="GO" id="GO:0005684">
    <property type="term" value="C:U2-type spliceosomal complex"/>
    <property type="evidence" value="ECO:0007669"/>
    <property type="project" value="TreeGrafter"/>
</dbReference>
<name>A0A7J0EZ03_9ERIC</name>
<sequence length="111" mass="12941">MAPRCESHKKRDNKPFKLSEEERAARMQEMQMDAELHEEQRWKRLKKADEKDAQEALSAYVSGRRNFLDAAHKSVYSADKGGSSTIEESVCHRTHYLQSRSEVGERNAFQR</sequence>
<comment type="similarity">
    <text evidence="1">Belongs to the CWC25 family.</text>
</comment>
<evidence type="ECO:0000256" key="1">
    <source>
        <dbReference type="ARBA" id="ARBA00006695"/>
    </source>
</evidence>
<reference evidence="3 4" key="1">
    <citation type="submission" date="2019-07" db="EMBL/GenBank/DDBJ databases">
        <title>De Novo Assembly of kiwifruit Actinidia rufa.</title>
        <authorList>
            <person name="Sugita-Konishi S."/>
            <person name="Sato K."/>
            <person name="Mori E."/>
            <person name="Abe Y."/>
            <person name="Kisaki G."/>
            <person name="Hamano K."/>
            <person name="Suezawa K."/>
            <person name="Otani M."/>
            <person name="Fukuda T."/>
            <person name="Manabe T."/>
            <person name="Gomi K."/>
            <person name="Tabuchi M."/>
            <person name="Akimitsu K."/>
            <person name="Kataoka I."/>
        </authorList>
    </citation>
    <scope>NUCLEOTIDE SEQUENCE [LARGE SCALE GENOMIC DNA]</scope>
    <source>
        <strain evidence="4">cv. Fuchu</strain>
    </source>
</reference>
<evidence type="ECO:0000313" key="3">
    <source>
        <dbReference type="EMBL" id="GFY91675.1"/>
    </source>
</evidence>
<dbReference type="OrthoDB" id="1748825at2759"/>
<evidence type="ECO:0000256" key="2">
    <source>
        <dbReference type="SAM" id="MobiDB-lite"/>
    </source>
</evidence>
<dbReference type="EMBL" id="BJWL01000008">
    <property type="protein sequence ID" value="GFY91675.1"/>
    <property type="molecule type" value="Genomic_DNA"/>
</dbReference>
<dbReference type="PANTHER" id="PTHR16196">
    <property type="entry name" value="CELL CYCLE CONTROL PROTEIN CWF25"/>
    <property type="match status" value="1"/>
</dbReference>
<gene>
    <name evidence="3" type="ORF">Acr_08g0000710</name>
</gene>
<comment type="caution">
    <text evidence="3">The sequence shown here is derived from an EMBL/GenBank/DDBJ whole genome shotgun (WGS) entry which is preliminary data.</text>
</comment>
<organism evidence="3 4">
    <name type="scientific">Actinidia rufa</name>
    <dbReference type="NCBI Taxonomy" id="165716"/>
    <lineage>
        <taxon>Eukaryota</taxon>
        <taxon>Viridiplantae</taxon>
        <taxon>Streptophyta</taxon>
        <taxon>Embryophyta</taxon>
        <taxon>Tracheophyta</taxon>
        <taxon>Spermatophyta</taxon>
        <taxon>Magnoliopsida</taxon>
        <taxon>eudicotyledons</taxon>
        <taxon>Gunneridae</taxon>
        <taxon>Pentapetalae</taxon>
        <taxon>asterids</taxon>
        <taxon>Ericales</taxon>
        <taxon>Actinidiaceae</taxon>
        <taxon>Actinidia</taxon>
    </lineage>
</organism>
<accession>A0A7J0EZ03</accession>
<evidence type="ECO:0000313" key="4">
    <source>
        <dbReference type="Proteomes" id="UP000585474"/>
    </source>
</evidence>
<dbReference type="InterPro" id="IPR051376">
    <property type="entry name" value="CWC25_splicing_factor"/>
</dbReference>
<dbReference type="AlphaFoldDB" id="A0A7J0EZ03"/>
<dbReference type="Proteomes" id="UP000585474">
    <property type="component" value="Unassembled WGS sequence"/>
</dbReference>
<feature type="region of interest" description="Disordered" evidence="2">
    <location>
        <begin position="1"/>
        <end position="20"/>
    </location>
</feature>
<protein>
    <submittedName>
        <fullName evidence="3">Pre-mRNA splicing factor domain-containing protein</fullName>
    </submittedName>
</protein>
<keyword evidence="4" id="KW-1185">Reference proteome</keyword>
<dbReference type="PANTHER" id="PTHR16196:SF0">
    <property type="entry name" value="PRE-MRNA-SPLICING FACTOR CWC25 HOMOLOG"/>
    <property type="match status" value="1"/>
</dbReference>
<dbReference type="GO" id="GO:0000398">
    <property type="term" value="P:mRNA splicing, via spliceosome"/>
    <property type="evidence" value="ECO:0007669"/>
    <property type="project" value="TreeGrafter"/>
</dbReference>